<sequence length="269" mass="28432">METGNQVFVKKIVSNTICNCACEIACEASVLSHQQGKTIMEGGIAIGSDDGQVRLLDTRNNTVTGTITVPGNIPVTSVFSTGLGTLLIGTLANDILEYDLRNLDVALRAYMGHSNAVSGISGGHILGHALDTTVPCLTASLGRDGKMRLWDNRRYVSERVNALGRCLAVSQEPIHPSPEMHLQRCDVVVDHSLPGSDIAPGCLMAAGGADHVVRVFSGKGELQYSLCGHEGLVTDVKFHPRFCAGERVIASCASDGSVLLGELGQVKHS</sequence>
<evidence type="ECO:0000256" key="2">
    <source>
        <dbReference type="ARBA" id="ARBA00022737"/>
    </source>
</evidence>
<evidence type="ECO:0000313" key="4">
    <source>
        <dbReference type="Proteomes" id="UP000265618"/>
    </source>
</evidence>
<reference evidence="3 4" key="1">
    <citation type="journal article" date="2018" name="PLoS ONE">
        <title>The draft genome of Kipferlia bialata reveals reductive genome evolution in fornicate parasites.</title>
        <authorList>
            <person name="Tanifuji G."/>
            <person name="Takabayashi S."/>
            <person name="Kume K."/>
            <person name="Takagi M."/>
            <person name="Nakayama T."/>
            <person name="Kamikawa R."/>
            <person name="Inagaki Y."/>
            <person name="Hashimoto T."/>
        </authorList>
    </citation>
    <scope>NUCLEOTIDE SEQUENCE [LARGE SCALE GENOMIC DNA]</scope>
    <source>
        <strain evidence="3">NY0173</strain>
    </source>
</reference>
<dbReference type="GO" id="GO:0071013">
    <property type="term" value="C:catalytic step 2 spliceosome"/>
    <property type="evidence" value="ECO:0007669"/>
    <property type="project" value="TreeGrafter"/>
</dbReference>
<name>A0A9K3D2H9_9EUKA</name>
<comment type="caution">
    <text evidence="3">The sequence shown here is derived from an EMBL/GenBank/DDBJ whole genome shotgun (WGS) entry which is preliminary data.</text>
</comment>
<dbReference type="Proteomes" id="UP000265618">
    <property type="component" value="Unassembled WGS sequence"/>
</dbReference>
<evidence type="ECO:0000256" key="1">
    <source>
        <dbReference type="ARBA" id="ARBA00022574"/>
    </source>
</evidence>
<dbReference type="Pfam" id="PF00400">
    <property type="entry name" value="WD40"/>
    <property type="match status" value="1"/>
</dbReference>
<dbReference type="SUPFAM" id="SSF50978">
    <property type="entry name" value="WD40 repeat-like"/>
    <property type="match status" value="1"/>
</dbReference>
<dbReference type="InterPro" id="IPR036322">
    <property type="entry name" value="WD40_repeat_dom_sf"/>
</dbReference>
<dbReference type="SMART" id="SM00320">
    <property type="entry name" value="WD40"/>
    <property type="match status" value="3"/>
</dbReference>
<dbReference type="GO" id="GO:0003723">
    <property type="term" value="F:RNA binding"/>
    <property type="evidence" value="ECO:0007669"/>
    <property type="project" value="TreeGrafter"/>
</dbReference>
<evidence type="ECO:0000313" key="3">
    <source>
        <dbReference type="EMBL" id="GIQ87804.1"/>
    </source>
</evidence>
<dbReference type="Gene3D" id="2.130.10.10">
    <property type="entry name" value="YVTN repeat-like/Quinoprotein amine dehydrogenase"/>
    <property type="match status" value="2"/>
</dbReference>
<gene>
    <name evidence="3" type="ORF">KIPB_009917</name>
</gene>
<keyword evidence="2" id="KW-0677">Repeat</keyword>
<proteinExistence type="predicted"/>
<dbReference type="InterPro" id="IPR052234">
    <property type="entry name" value="U5_snRNP_Component"/>
</dbReference>
<dbReference type="InterPro" id="IPR001680">
    <property type="entry name" value="WD40_rpt"/>
</dbReference>
<accession>A0A9K3D2H9</accession>
<dbReference type="EMBL" id="BDIP01003510">
    <property type="protein sequence ID" value="GIQ87804.1"/>
    <property type="molecule type" value="Genomic_DNA"/>
</dbReference>
<dbReference type="InterPro" id="IPR015943">
    <property type="entry name" value="WD40/YVTN_repeat-like_dom_sf"/>
</dbReference>
<protein>
    <submittedName>
        <fullName evidence="3">Uncharacterized protein</fullName>
    </submittedName>
</protein>
<organism evidence="3 4">
    <name type="scientific">Kipferlia bialata</name>
    <dbReference type="NCBI Taxonomy" id="797122"/>
    <lineage>
        <taxon>Eukaryota</taxon>
        <taxon>Metamonada</taxon>
        <taxon>Carpediemonas-like organisms</taxon>
        <taxon>Kipferlia</taxon>
    </lineage>
</organism>
<keyword evidence="4" id="KW-1185">Reference proteome</keyword>
<dbReference type="AlphaFoldDB" id="A0A9K3D2H9"/>
<dbReference type="PANTHER" id="PTHR44006:SF1">
    <property type="entry name" value="U5 SMALL NUCLEAR RIBONUCLEOPROTEIN 40 KDA PROTEIN"/>
    <property type="match status" value="1"/>
</dbReference>
<dbReference type="OrthoDB" id="1068471at2759"/>
<keyword evidence="1" id="KW-0853">WD repeat</keyword>
<dbReference type="PANTHER" id="PTHR44006">
    <property type="entry name" value="U5 SMALL NUCLEAR RIBONUCLEOPROTEIN 40 KDA PROTEIN"/>
    <property type="match status" value="1"/>
</dbReference>